<sequence>MTVHWLDKETREKKSGVLPCLRAERARTYDVVAGAIEMIHIEFGIEKKVVMTTTDNARNFAKAFSQFGETENLLHESLAPKCNEIGIADAEDAAVESLLVQNEDDKCPSTSEEVEFLFLFEMGDQEEVNNIMLPAHMRRRRAVHTWILIAIKDSEKAANNVAFRRVYGAALAKVKSLWNYQNHQSTITADSLYKELIVSKRLVVLNDTRWNSMHDAIVSLSKITEDKNVGLR</sequence>
<accession>A0A0M3JQV5</accession>
<dbReference type="EMBL" id="UYRR01030972">
    <property type="protein sequence ID" value="VDK41768.1"/>
    <property type="molecule type" value="Genomic_DNA"/>
</dbReference>
<evidence type="ECO:0000313" key="1">
    <source>
        <dbReference type="EMBL" id="VDK41768.1"/>
    </source>
</evidence>
<dbReference type="Proteomes" id="UP000267096">
    <property type="component" value="Unassembled WGS sequence"/>
</dbReference>
<dbReference type="WBParaSite" id="ASIM_0001006801-mRNA-1">
    <property type="protein sequence ID" value="ASIM_0001006801-mRNA-1"/>
    <property type="gene ID" value="ASIM_0001006801"/>
</dbReference>
<dbReference type="AlphaFoldDB" id="A0A0M3JQV5"/>
<proteinExistence type="predicted"/>
<dbReference type="OrthoDB" id="10057873at2759"/>
<reference evidence="1 2" key="2">
    <citation type="submission" date="2018-11" db="EMBL/GenBank/DDBJ databases">
        <authorList>
            <consortium name="Pathogen Informatics"/>
        </authorList>
    </citation>
    <scope>NUCLEOTIDE SEQUENCE [LARGE SCALE GENOMIC DNA]</scope>
</reference>
<gene>
    <name evidence="1" type="ORF">ASIM_LOCUS9799</name>
</gene>
<dbReference type="PANTHER" id="PTHR47501">
    <property type="entry name" value="TRANSPOSASE-RELATED"/>
    <property type="match status" value="1"/>
</dbReference>
<evidence type="ECO:0000313" key="3">
    <source>
        <dbReference type="WBParaSite" id="ASIM_0001006801-mRNA-1"/>
    </source>
</evidence>
<dbReference type="PANTHER" id="PTHR47501:SF5">
    <property type="entry name" value="HAT C-TERMINAL DIMERISATION DOMAIN-CONTAINING PROTEIN"/>
    <property type="match status" value="1"/>
</dbReference>
<keyword evidence="2" id="KW-1185">Reference proteome</keyword>
<protein>
    <submittedName>
        <fullName evidence="3">Dimer_Tnp_hAT domain-containing protein</fullName>
    </submittedName>
</protein>
<reference evidence="3" key="1">
    <citation type="submission" date="2017-02" db="UniProtKB">
        <authorList>
            <consortium name="WormBaseParasite"/>
        </authorList>
    </citation>
    <scope>IDENTIFICATION</scope>
</reference>
<evidence type="ECO:0000313" key="2">
    <source>
        <dbReference type="Proteomes" id="UP000267096"/>
    </source>
</evidence>
<name>A0A0M3JQV5_ANISI</name>
<organism evidence="3">
    <name type="scientific">Anisakis simplex</name>
    <name type="common">Herring worm</name>
    <dbReference type="NCBI Taxonomy" id="6269"/>
    <lineage>
        <taxon>Eukaryota</taxon>
        <taxon>Metazoa</taxon>
        <taxon>Ecdysozoa</taxon>
        <taxon>Nematoda</taxon>
        <taxon>Chromadorea</taxon>
        <taxon>Rhabditida</taxon>
        <taxon>Spirurina</taxon>
        <taxon>Ascaridomorpha</taxon>
        <taxon>Ascaridoidea</taxon>
        <taxon>Anisakidae</taxon>
        <taxon>Anisakis</taxon>
        <taxon>Anisakis simplex complex</taxon>
    </lineage>
</organism>